<gene>
    <name evidence="6" type="ORF">J437_LFUL002405</name>
</gene>
<feature type="region of interest" description="Disordered" evidence="4">
    <location>
        <begin position="43"/>
        <end position="159"/>
    </location>
</feature>
<dbReference type="Pfam" id="PF00097">
    <property type="entry name" value="zf-C3HC4"/>
    <property type="match status" value="1"/>
</dbReference>
<organism evidence="6 7">
    <name type="scientific">Ladona fulva</name>
    <name type="common">Scarce chaser dragonfly</name>
    <name type="synonym">Libellula fulva</name>
    <dbReference type="NCBI Taxonomy" id="123851"/>
    <lineage>
        <taxon>Eukaryota</taxon>
        <taxon>Metazoa</taxon>
        <taxon>Ecdysozoa</taxon>
        <taxon>Arthropoda</taxon>
        <taxon>Hexapoda</taxon>
        <taxon>Insecta</taxon>
        <taxon>Pterygota</taxon>
        <taxon>Palaeoptera</taxon>
        <taxon>Odonata</taxon>
        <taxon>Epiprocta</taxon>
        <taxon>Anisoptera</taxon>
        <taxon>Libelluloidea</taxon>
        <taxon>Libellulidae</taxon>
        <taxon>Ladona</taxon>
    </lineage>
</organism>
<keyword evidence="1" id="KW-0479">Metal-binding</keyword>
<reference evidence="6" key="1">
    <citation type="submission" date="2013-04" db="EMBL/GenBank/DDBJ databases">
        <authorList>
            <person name="Qu J."/>
            <person name="Murali S.C."/>
            <person name="Bandaranaike D."/>
            <person name="Bellair M."/>
            <person name="Blankenburg K."/>
            <person name="Chao H."/>
            <person name="Dinh H."/>
            <person name="Doddapaneni H."/>
            <person name="Downs B."/>
            <person name="Dugan-Rocha S."/>
            <person name="Elkadiri S."/>
            <person name="Gnanaolivu R.D."/>
            <person name="Hernandez B."/>
            <person name="Javaid M."/>
            <person name="Jayaseelan J.C."/>
            <person name="Lee S."/>
            <person name="Li M."/>
            <person name="Ming W."/>
            <person name="Munidasa M."/>
            <person name="Muniz J."/>
            <person name="Nguyen L."/>
            <person name="Ongeri F."/>
            <person name="Osuji N."/>
            <person name="Pu L.-L."/>
            <person name="Puazo M."/>
            <person name="Qu C."/>
            <person name="Quiroz J."/>
            <person name="Raj R."/>
            <person name="Weissenberger G."/>
            <person name="Xin Y."/>
            <person name="Zou X."/>
            <person name="Han Y."/>
            <person name="Richards S."/>
            <person name="Worley K."/>
            <person name="Muzny D."/>
            <person name="Gibbs R."/>
        </authorList>
    </citation>
    <scope>NUCLEOTIDE SEQUENCE</scope>
    <source>
        <strain evidence="6">Sampled in the wild</strain>
    </source>
</reference>
<proteinExistence type="predicted"/>
<evidence type="ECO:0000259" key="5">
    <source>
        <dbReference type="Pfam" id="PF00097"/>
    </source>
</evidence>
<feature type="domain" description="Zinc finger C3HC4 RING-type" evidence="5">
    <location>
        <begin position="2"/>
        <end position="28"/>
    </location>
</feature>
<dbReference type="AlphaFoldDB" id="A0A8K0K4A6"/>
<evidence type="ECO:0000313" key="6">
    <source>
        <dbReference type="EMBL" id="KAG8227516.1"/>
    </source>
</evidence>
<dbReference type="SUPFAM" id="SSF57850">
    <property type="entry name" value="RING/U-box"/>
    <property type="match status" value="1"/>
</dbReference>
<evidence type="ECO:0000313" key="7">
    <source>
        <dbReference type="Proteomes" id="UP000792457"/>
    </source>
</evidence>
<evidence type="ECO:0000256" key="1">
    <source>
        <dbReference type="ARBA" id="ARBA00022723"/>
    </source>
</evidence>
<dbReference type="PROSITE" id="PS00518">
    <property type="entry name" value="ZF_RING_1"/>
    <property type="match status" value="1"/>
</dbReference>
<dbReference type="GO" id="GO:0008270">
    <property type="term" value="F:zinc ion binding"/>
    <property type="evidence" value="ECO:0007669"/>
    <property type="project" value="UniProtKB-KW"/>
</dbReference>
<name>A0A8K0K4A6_LADFU</name>
<dbReference type="InterPro" id="IPR017907">
    <property type="entry name" value="Znf_RING_CS"/>
</dbReference>
<keyword evidence="3" id="KW-0862">Zinc</keyword>
<accession>A0A8K0K4A6</accession>
<keyword evidence="2" id="KW-0863">Zinc-finger</keyword>
<keyword evidence="7" id="KW-1185">Reference proteome</keyword>
<dbReference type="OrthoDB" id="264520at2759"/>
<reference evidence="6" key="2">
    <citation type="submission" date="2017-10" db="EMBL/GenBank/DDBJ databases">
        <title>Ladona fulva Genome sequencing and assembly.</title>
        <authorList>
            <person name="Murali S."/>
            <person name="Richards S."/>
            <person name="Bandaranaike D."/>
            <person name="Bellair M."/>
            <person name="Blankenburg K."/>
            <person name="Chao H."/>
            <person name="Dinh H."/>
            <person name="Doddapaneni H."/>
            <person name="Dugan-Rocha S."/>
            <person name="Elkadiri S."/>
            <person name="Gnanaolivu R."/>
            <person name="Hernandez B."/>
            <person name="Skinner E."/>
            <person name="Javaid M."/>
            <person name="Lee S."/>
            <person name="Li M."/>
            <person name="Ming W."/>
            <person name="Munidasa M."/>
            <person name="Muniz J."/>
            <person name="Nguyen L."/>
            <person name="Hughes D."/>
            <person name="Osuji N."/>
            <person name="Pu L.-L."/>
            <person name="Puazo M."/>
            <person name="Qu C."/>
            <person name="Quiroz J."/>
            <person name="Raj R."/>
            <person name="Weissenberger G."/>
            <person name="Xin Y."/>
            <person name="Zou X."/>
            <person name="Han Y."/>
            <person name="Worley K."/>
            <person name="Muzny D."/>
            <person name="Gibbs R."/>
        </authorList>
    </citation>
    <scope>NUCLEOTIDE SEQUENCE</scope>
    <source>
        <strain evidence="6">Sampled in the wild</strain>
    </source>
</reference>
<evidence type="ECO:0000256" key="2">
    <source>
        <dbReference type="ARBA" id="ARBA00022771"/>
    </source>
</evidence>
<dbReference type="EMBL" id="KZ308325">
    <property type="protein sequence ID" value="KAG8227516.1"/>
    <property type="molecule type" value="Genomic_DNA"/>
</dbReference>
<dbReference type="InterPro" id="IPR018957">
    <property type="entry name" value="Znf_C3HC4_RING-type"/>
</dbReference>
<dbReference type="Gene3D" id="3.30.40.10">
    <property type="entry name" value="Zinc/RING finger domain, C3HC4 (zinc finger)"/>
    <property type="match status" value="1"/>
</dbReference>
<evidence type="ECO:0000256" key="3">
    <source>
        <dbReference type="ARBA" id="ARBA00022833"/>
    </source>
</evidence>
<feature type="non-terminal residue" evidence="6">
    <location>
        <position position="159"/>
    </location>
</feature>
<protein>
    <recommendedName>
        <fullName evidence="5">Zinc finger C3HC4 RING-type domain-containing protein</fullName>
    </recommendedName>
</protein>
<feature type="compositionally biased region" description="Acidic residues" evidence="4">
    <location>
        <begin position="43"/>
        <end position="60"/>
    </location>
</feature>
<evidence type="ECO:0000256" key="4">
    <source>
        <dbReference type="SAM" id="MobiDB-lite"/>
    </source>
</evidence>
<comment type="caution">
    <text evidence="6">The sequence shown here is derived from an EMBL/GenBank/DDBJ whole genome shotgun (WGS) entry which is preliminary data.</text>
</comment>
<sequence>MCHRVYEEPRVLACLHSFCSPCLRRLLLPQLSAVPCEDEEGVEEMEMEDIGEEGTEEEETLGNRIQRNGNATDLAPEGVSVEMEDTVQMRVKSRIPPSESMRSDAPPLVHSAPTRTPSLRSWASFKGAWSPRSRRRTDSKSGPSAAEENSGSEAVGQKA</sequence>
<dbReference type="Proteomes" id="UP000792457">
    <property type="component" value="Unassembled WGS sequence"/>
</dbReference>
<dbReference type="InterPro" id="IPR013083">
    <property type="entry name" value="Znf_RING/FYVE/PHD"/>
</dbReference>